<comment type="caution">
    <text evidence="7">The sequence shown here is derived from an EMBL/GenBank/DDBJ whole genome shotgun (WGS) entry which is preliminary data.</text>
</comment>
<evidence type="ECO:0000313" key="7">
    <source>
        <dbReference type="EMBL" id="KAF8732239.1"/>
    </source>
</evidence>
<proteinExistence type="predicted"/>
<evidence type="ECO:0000256" key="3">
    <source>
        <dbReference type="ARBA" id="ARBA00022679"/>
    </source>
</evidence>
<gene>
    <name evidence="7" type="ORF">HU200_016215</name>
</gene>
<dbReference type="Proteomes" id="UP000636709">
    <property type="component" value="Unassembled WGS sequence"/>
</dbReference>
<dbReference type="EMBL" id="JACEFO010001605">
    <property type="protein sequence ID" value="KAF8732239.1"/>
    <property type="molecule type" value="Genomic_DNA"/>
</dbReference>
<evidence type="ECO:0000256" key="5">
    <source>
        <dbReference type="ARBA" id="ARBA00023180"/>
    </source>
</evidence>
<dbReference type="Pfam" id="PF02485">
    <property type="entry name" value="Branch"/>
    <property type="match status" value="1"/>
</dbReference>
<feature type="signal peptide" evidence="6">
    <location>
        <begin position="1"/>
        <end position="21"/>
    </location>
</feature>
<name>A0A835KLP7_9POAL</name>
<organism evidence="7 8">
    <name type="scientific">Digitaria exilis</name>
    <dbReference type="NCBI Taxonomy" id="1010633"/>
    <lineage>
        <taxon>Eukaryota</taxon>
        <taxon>Viridiplantae</taxon>
        <taxon>Streptophyta</taxon>
        <taxon>Embryophyta</taxon>
        <taxon>Tracheophyta</taxon>
        <taxon>Spermatophyta</taxon>
        <taxon>Magnoliopsida</taxon>
        <taxon>Liliopsida</taxon>
        <taxon>Poales</taxon>
        <taxon>Poaceae</taxon>
        <taxon>PACMAD clade</taxon>
        <taxon>Panicoideae</taxon>
        <taxon>Panicodae</taxon>
        <taxon>Paniceae</taxon>
        <taxon>Anthephorinae</taxon>
        <taxon>Digitaria</taxon>
    </lineage>
</organism>
<keyword evidence="6" id="KW-0732">Signal</keyword>
<dbReference type="Gramene" id="Dexi2A01G0003360.1">
    <property type="protein sequence ID" value="Dexi2A01G0003360.1:cds"/>
    <property type="gene ID" value="Dexi2A01G0003360"/>
</dbReference>
<keyword evidence="5" id="KW-0325">Glycoprotein</keyword>
<protein>
    <submittedName>
        <fullName evidence="7">Uncharacterized protein</fullName>
    </submittedName>
</protein>
<dbReference type="Gramene" id="Dexi2B01G0003200.1">
    <property type="protein sequence ID" value="Dexi2B01G0003200.1:cds"/>
    <property type="gene ID" value="Dexi2B01G0003200"/>
</dbReference>
<keyword evidence="2" id="KW-0328">Glycosyltransferase</keyword>
<dbReference type="PANTHER" id="PTHR31042:SF14">
    <property type="entry name" value="OS07G0158800 PROTEIN"/>
    <property type="match status" value="1"/>
</dbReference>
<dbReference type="OrthoDB" id="191334at2759"/>
<feature type="chain" id="PRO_5032719499" evidence="6">
    <location>
        <begin position="22"/>
        <end position="386"/>
    </location>
</feature>
<reference evidence="7" key="1">
    <citation type="submission" date="2020-07" db="EMBL/GenBank/DDBJ databases">
        <title>Genome sequence and genetic diversity analysis of an under-domesticated orphan crop, white fonio (Digitaria exilis).</title>
        <authorList>
            <person name="Bennetzen J.L."/>
            <person name="Chen S."/>
            <person name="Ma X."/>
            <person name="Wang X."/>
            <person name="Yssel A.E.J."/>
            <person name="Chaluvadi S.R."/>
            <person name="Johnson M."/>
            <person name="Gangashetty P."/>
            <person name="Hamidou F."/>
            <person name="Sanogo M.D."/>
            <person name="Zwaenepoel A."/>
            <person name="Wallace J."/>
            <person name="Van De Peer Y."/>
            <person name="Van Deynze A."/>
        </authorList>
    </citation>
    <scope>NUCLEOTIDE SEQUENCE</scope>
    <source>
        <tissue evidence="7">Leaves</tissue>
    </source>
</reference>
<dbReference type="PANTHER" id="PTHR31042">
    <property type="entry name" value="CORE-2/I-BRANCHING BETA-1,6-N-ACETYLGLUCOSAMINYLTRANSFERASE FAMILY PROTEIN-RELATED"/>
    <property type="match status" value="1"/>
</dbReference>
<dbReference type="GO" id="GO:0016757">
    <property type="term" value="F:glycosyltransferase activity"/>
    <property type="evidence" value="ECO:0007669"/>
    <property type="project" value="UniProtKB-KW"/>
</dbReference>
<dbReference type="InterPro" id="IPR003406">
    <property type="entry name" value="Glyco_trans_14"/>
</dbReference>
<evidence type="ECO:0000313" key="8">
    <source>
        <dbReference type="Proteomes" id="UP000636709"/>
    </source>
</evidence>
<dbReference type="InterPro" id="IPR044174">
    <property type="entry name" value="BC10-like"/>
</dbReference>
<evidence type="ECO:0000256" key="2">
    <source>
        <dbReference type="ARBA" id="ARBA00022676"/>
    </source>
</evidence>
<keyword evidence="8" id="KW-1185">Reference proteome</keyword>
<sequence length="386" mass="41580">MPMAMSSPMGLSLLLLASLTALLVVAPRLSPPPQAAAAAAAAAGEEAPPAAGASGAKALASGGGVWGAALVEEEADDLRLFRRAALEEAGGGAAAAAGEARGPPKVAFLFLTNSDLTFAPLWERFFAGNEARLTVYVHADPSSRLRLPPTPSFRGRFVAAKATRRADASLIAAARRLLAAALLDDPSNAYFALVSQHCVPLHSFNRLYTTLFPPHPSAAAAPRRLPSYIEVLTGEPQMPERYAARGEGAMLPEVPYDRFRIGSQFFTLARRHALLVVRERRLWRKFRLPCLPDMAQDMCYPEENYFPTLLDMADPAGVARYTLTRVNWTGSVAGHPRTYAAAEVTPQLIDELRASNNTHPHMFARKFAPDCLGPLLAIADTIIFKD</sequence>
<keyword evidence="4" id="KW-0472">Membrane</keyword>
<dbReference type="GO" id="GO:0016020">
    <property type="term" value="C:membrane"/>
    <property type="evidence" value="ECO:0007669"/>
    <property type="project" value="UniProtKB-SubCell"/>
</dbReference>
<comment type="subcellular location">
    <subcellularLocation>
        <location evidence="1">Membrane</location>
        <topology evidence="1">Single-pass type II membrane protein</topology>
    </subcellularLocation>
</comment>
<evidence type="ECO:0000256" key="6">
    <source>
        <dbReference type="SAM" id="SignalP"/>
    </source>
</evidence>
<evidence type="ECO:0000256" key="1">
    <source>
        <dbReference type="ARBA" id="ARBA00004606"/>
    </source>
</evidence>
<accession>A0A835KLP7</accession>
<evidence type="ECO:0000256" key="4">
    <source>
        <dbReference type="ARBA" id="ARBA00023136"/>
    </source>
</evidence>
<keyword evidence="3" id="KW-0808">Transferase</keyword>
<dbReference type="AlphaFoldDB" id="A0A835KLP7"/>